<reference evidence="2" key="1">
    <citation type="submission" date="2024-01" db="EMBL/GenBank/DDBJ databases">
        <title>Bank of Algae and Cyanobacteria of the Azores (BACA) strain genomes.</title>
        <authorList>
            <person name="Luz R."/>
            <person name="Cordeiro R."/>
            <person name="Fonseca A."/>
            <person name="Goncalves V."/>
        </authorList>
    </citation>
    <scope>NUCLEOTIDE SEQUENCE</scope>
    <source>
        <strain evidence="2">BACA0141</strain>
    </source>
</reference>
<accession>A0AAW9Q003</accession>
<proteinExistence type="predicted"/>
<evidence type="ECO:0000313" key="3">
    <source>
        <dbReference type="Proteomes" id="UP001333818"/>
    </source>
</evidence>
<dbReference type="GO" id="GO:0003964">
    <property type="term" value="F:RNA-directed DNA polymerase activity"/>
    <property type="evidence" value="ECO:0007669"/>
    <property type="project" value="UniProtKB-KW"/>
</dbReference>
<dbReference type="InterPro" id="IPR051083">
    <property type="entry name" value="GrpII_Intron_Splice-Mob/Def"/>
</dbReference>
<organism evidence="2 3">
    <name type="scientific">Tumidithrix elongata BACA0141</name>
    <dbReference type="NCBI Taxonomy" id="2716417"/>
    <lineage>
        <taxon>Bacteria</taxon>
        <taxon>Bacillati</taxon>
        <taxon>Cyanobacteriota</taxon>
        <taxon>Cyanophyceae</taxon>
        <taxon>Pseudanabaenales</taxon>
        <taxon>Pseudanabaenaceae</taxon>
        <taxon>Tumidithrix</taxon>
        <taxon>Tumidithrix elongata</taxon>
    </lineage>
</organism>
<dbReference type="AlphaFoldDB" id="A0AAW9Q003"/>
<feature type="domain" description="Reverse transcriptase" evidence="1">
    <location>
        <begin position="1"/>
        <end position="284"/>
    </location>
</feature>
<name>A0AAW9Q003_9CYAN</name>
<keyword evidence="2" id="KW-0695">RNA-directed DNA polymerase</keyword>
<protein>
    <submittedName>
        <fullName evidence="2">RNA-directed DNA polymerase</fullName>
    </submittedName>
</protein>
<dbReference type="EMBL" id="JAZBJZ010000012">
    <property type="protein sequence ID" value="MEE3716083.1"/>
    <property type="molecule type" value="Genomic_DNA"/>
</dbReference>
<dbReference type="RefSeq" id="WP_330482508.1">
    <property type="nucleotide sequence ID" value="NZ_JAZBJZ010000012.1"/>
</dbReference>
<dbReference type="PROSITE" id="PS50878">
    <property type="entry name" value="RT_POL"/>
    <property type="match status" value="1"/>
</dbReference>
<dbReference type="PANTHER" id="PTHR34047:SF8">
    <property type="entry name" value="PROTEIN YKFC"/>
    <property type="match status" value="1"/>
</dbReference>
<keyword evidence="2" id="KW-0808">Transferase</keyword>
<gene>
    <name evidence="2" type="ORF">V2H45_04895</name>
</gene>
<keyword evidence="3" id="KW-1185">Reference proteome</keyword>
<evidence type="ECO:0000313" key="2">
    <source>
        <dbReference type="EMBL" id="MEE3716083.1"/>
    </source>
</evidence>
<dbReference type="InterPro" id="IPR043502">
    <property type="entry name" value="DNA/RNA_pol_sf"/>
</dbReference>
<dbReference type="InterPro" id="IPR000477">
    <property type="entry name" value="RT_dom"/>
</dbReference>
<dbReference type="SUPFAM" id="SSF56672">
    <property type="entry name" value="DNA/RNA polymerases"/>
    <property type="match status" value="1"/>
</dbReference>
<dbReference type="Pfam" id="PF00078">
    <property type="entry name" value="RVT_1"/>
    <property type="match status" value="1"/>
</dbReference>
<sequence>MKRSGNLWREIITFENILLATKKAQKGKRFRPNVLEFNFQLENEIITLQKELISQTYQPGEYTVFKIIAPKPRQISAAPYRDRVVHHALCNIITPIFERSFIADSYANRVGFGTHKALRKFTEFARSSRYILQCDLSKYFPSIDHQILKQTIRKKIKCVDTLWLIDAIIDRSNLQEPFLHYFPNDDLLTPLERRKGLPLGNLTSQFFANIYLNEFDRFVKENLKIKKYLRYVDDFALFSDDKNSLEIAHQEIQNYLVNLRLLLHPKKTQIFETKHGANFVGFRILPKRIRVLSKNVRHGRKRIKCMCRNVKVGKDKISNLYNSLQAWKGHLQHGDTWQLQQQLFGALNLDLASTIEKPERV</sequence>
<dbReference type="PANTHER" id="PTHR34047">
    <property type="entry name" value="NUCLEAR INTRON MATURASE 1, MITOCHONDRIAL-RELATED"/>
    <property type="match status" value="1"/>
</dbReference>
<dbReference type="CDD" id="cd01646">
    <property type="entry name" value="RT_Bac_retron_I"/>
    <property type="match status" value="1"/>
</dbReference>
<comment type="caution">
    <text evidence="2">The sequence shown here is derived from an EMBL/GenBank/DDBJ whole genome shotgun (WGS) entry which is preliminary data.</text>
</comment>
<keyword evidence="2" id="KW-0548">Nucleotidyltransferase</keyword>
<dbReference type="Proteomes" id="UP001333818">
    <property type="component" value="Unassembled WGS sequence"/>
</dbReference>
<evidence type="ECO:0000259" key="1">
    <source>
        <dbReference type="PROSITE" id="PS50878"/>
    </source>
</evidence>